<dbReference type="SUPFAM" id="SSF90123">
    <property type="entry name" value="ABC transporter transmembrane region"/>
    <property type="match status" value="1"/>
</dbReference>
<feature type="transmembrane region" description="Helical" evidence="9">
    <location>
        <begin position="70"/>
        <end position="97"/>
    </location>
</feature>
<dbReference type="SMART" id="SM00382">
    <property type="entry name" value="AAA"/>
    <property type="match status" value="1"/>
</dbReference>
<evidence type="ECO:0000313" key="13">
    <source>
        <dbReference type="Proteomes" id="UP000199310"/>
    </source>
</evidence>
<dbReference type="Pfam" id="PF00664">
    <property type="entry name" value="ABC_membrane"/>
    <property type="match status" value="1"/>
</dbReference>
<dbReference type="PANTHER" id="PTHR24221:SF397">
    <property type="entry name" value="ABC TRANSPORTER, ATP-BINDING TRANSMEMBRANE PROTEIN"/>
    <property type="match status" value="1"/>
</dbReference>
<evidence type="ECO:0000256" key="5">
    <source>
        <dbReference type="ARBA" id="ARBA00022741"/>
    </source>
</evidence>
<dbReference type="PROSITE" id="PS50929">
    <property type="entry name" value="ABC_TM1F"/>
    <property type="match status" value="1"/>
</dbReference>
<keyword evidence="8 9" id="KW-0472">Membrane</keyword>
<evidence type="ECO:0000256" key="2">
    <source>
        <dbReference type="ARBA" id="ARBA00022448"/>
    </source>
</evidence>
<feature type="transmembrane region" description="Helical" evidence="9">
    <location>
        <begin position="281"/>
        <end position="299"/>
    </location>
</feature>
<proteinExistence type="predicted"/>
<feature type="transmembrane region" description="Helical" evidence="9">
    <location>
        <begin position="252"/>
        <end position="275"/>
    </location>
</feature>
<dbReference type="GO" id="GO:0005524">
    <property type="term" value="F:ATP binding"/>
    <property type="evidence" value="ECO:0007669"/>
    <property type="project" value="UniProtKB-KW"/>
</dbReference>
<dbReference type="PANTHER" id="PTHR24221">
    <property type="entry name" value="ATP-BINDING CASSETTE SUB-FAMILY B"/>
    <property type="match status" value="1"/>
</dbReference>
<dbReference type="GO" id="GO:0140359">
    <property type="term" value="F:ABC-type transporter activity"/>
    <property type="evidence" value="ECO:0007669"/>
    <property type="project" value="InterPro"/>
</dbReference>
<evidence type="ECO:0000256" key="8">
    <source>
        <dbReference type="ARBA" id="ARBA00023136"/>
    </source>
</evidence>
<evidence type="ECO:0000256" key="7">
    <source>
        <dbReference type="ARBA" id="ARBA00022989"/>
    </source>
</evidence>
<dbReference type="Gene3D" id="3.40.50.300">
    <property type="entry name" value="P-loop containing nucleotide triphosphate hydrolases"/>
    <property type="match status" value="1"/>
</dbReference>
<dbReference type="InterPro" id="IPR036640">
    <property type="entry name" value="ABC1_TM_sf"/>
</dbReference>
<evidence type="ECO:0000313" key="12">
    <source>
        <dbReference type="EMBL" id="SEW52002.1"/>
    </source>
</evidence>
<dbReference type="PROSITE" id="PS00211">
    <property type="entry name" value="ABC_TRANSPORTER_1"/>
    <property type="match status" value="1"/>
</dbReference>
<feature type="domain" description="ABC transporter" evidence="10">
    <location>
        <begin position="341"/>
        <end position="574"/>
    </location>
</feature>
<dbReference type="Pfam" id="PF00005">
    <property type="entry name" value="ABC_tran"/>
    <property type="match status" value="1"/>
</dbReference>
<evidence type="ECO:0000256" key="6">
    <source>
        <dbReference type="ARBA" id="ARBA00022840"/>
    </source>
</evidence>
<keyword evidence="3" id="KW-1003">Cell membrane</keyword>
<evidence type="ECO:0000259" key="10">
    <source>
        <dbReference type="PROSITE" id="PS50893"/>
    </source>
</evidence>
<keyword evidence="13" id="KW-1185">Reference proteome</keyword>
<dbReference type="InterPro" id="IPR017871">
    <property type="entry name" value="ABC_transporter-like_CS"/>
</dbReference>
<dbReference type="OrthoDB" id="9762778at2"/>
<dbReference type="GO" id="GO:0034040">
    <property type="term" value="F:ATPase-coupled lipid transmembrane transporter activity"/>
    <property type="evidence" value="ECO:0007669"/>
    <property type="project" value="TreeGrafter"/>
</dbReference>
<keyword evidence="6 12" id="KW-0067">ATP-binding</keyword>
<evidence type="ECO:0000259" key="11">
    <source>
        <dbReference type="PROSITE" id="PS50929"/>
    </source>
</evidence>
<feature type="domain" description="ABC transmembrane type-1" evidence="11">
    <location>
        <begin position="26"/>
        <end position="308"/>
    </location>
</feature>
<dbReference type="AlphaFoldDB" id="A0A1I0S8C6"/>
<gene>
    <name evidence="12" type="ORF">SAMN04488122_4635</name>
</gene>
<evidence type="ECO:0000256" key="4">
    <source>
        <dbReference type="ARBA" id="ARBA00022692"/>
    </source>
</evidence>
<dbReference type="SUPFAM" id="SSF52540">
    <property type="entry name" value="P-loop containing nucleoside triphosphate hydrolases"/>
    <property type="match status" value="1"/>
</dbReference>
<evidence type="ECO:0000256" key="3">
    <source>
        <dbReference type="ARBA" id="ARBA00022475"/>
    </source>
</evidence>
<dbReference type="InterPro" id="IPR039421">
    <property type="entry name" value="Type_1_exporter"/>
</dbReference>
<keyword evidence="2" id="KW-0813">Transport</keyword>
<dbReference type="Gene3D" id="1.20.1560.10">
    <property type="entry name" value="ABC transporter type 1, transmembrane domain"/>
    <property type="match status" value="1"/>
</dbReference>
<comment type="subcellular location">
    <subcellularLocation>
        <location evidence="1">Cell membrane</location>
        <topology evidence="1">Multi-pass membrane protein</topology>
    </subcellularLocation>
</comment>
<evidence type="ECO:0000256" key="9">
    <source>
        <dbReference type="SAM" id="Phobius"/>
    </source>
</evidence>
<dbReference type="InterPro" id="IPR027417">
    <property type="entry name" value="P-loop_NTPase"/>
</dbReference>
<dbReference type="InterPro" id="IPR011527">
    <property type="entry name" value="ABC1_TM_dom"/>
</dbReference>
<dbReference type="GO" id="GO:0005886">
    <property type="term" value="C:plasma membrane"/>
    <property type="evidence" value="ECO:0007669"/>
    <property type="project" value="UniProtKB-SubCell"/>
</dbReference>
<protein>
    <submittedName>
        <fullName evidence="12">ATP-binding cassette, subfamily B</fullName>
    </submittedName>
</protein>
<dbReference type="EMBL" id="FOJG01000002">
    <property type="protein sequence ID" value="SEW52002.1"/>
    <property type="molecule type" value="Genomic_DNA"/>
</dbReference>
<accession>A0A1I0S8C6</accession>
<dbReference type="RefSeq" id="WP_089898463.1">
    <property type="nucleotide sequence ID" value="NZ_FOJG01000002.1"/>
</dbReference>
<name>A0A1I0S8C6_9BACT</name>
<keyword evidence="5" id="KW-0547">Nucleotide-binding</keyword>
<organism evidence="12 13">
    <name type="scientific">Chitinophaga arvensicola</name>
    <dbReference type="NCBI Taxonomy" id="29529"/>
    <lineage>
        <taxon>Bacteria</taxon>
        <taxon>Pseudomonadati</taxon>
        <taxon>Bacteroidota</taxon>
        <taxon>Chitinophagia</taxon>
        <taxon>Chitinophagales</taxon>
        <taxon>Chitinophagaceae</taxon>
        <taxon>Chitinophaga</taxon>
    </lineage>
</organism>
<dbReference type="PROSITE" id="PS50893">
    <property type="entry name" value="ABC_TRANSPORTER_2"/>
    <property type="match status" value="1"/>
</dbReference>
<dbReference type="FunFam" id="3.40.50.300:FF:000221">
    <property type="entry name" value="Multidrug ABC transporter ATP-binding protein"/>
    <property type="match status" value="1"/>
</dbReference>
<dbReference type="InterPro" id="IPR003439">
    <property type="entry name" value="ABC_transporter-like_ATP-bd"/>
</dbReference>
<reference evidence="13" key="1">
    <citation type="submission" date="2016-10" db="EMBL/GenBank/DDBJ databases">
        <authorList>
            <person name="Varghese N."/>
            <person name="Submissions S."/>
        </authorList>
    </citation>
    <scope>NUCLEOTIDE SEQUENCE [LARGE SCALE GENOMIC DNA]</scope>
    <source>
        <strain evidence="13">DSM 3695</strain>
    </source>
</reference>
<dbReference type="STRING" id="29529.SAMN04488122_4635"/>
<dbReference type="GO" id="GO:0016887">
    <property type="term" value="F:ATP hydrolysis activity"/>
    <property type="evidence" value="ECO:0007669"/>
    <property type="project" value="InterPro"/>
</dbReference>
<feature type="transmembrane region" description="Helical" evidence="9">
    <location>
        <begin position="166"/>
        <end position="185"/>
    </location>
</feature>
<keyword evidence="7 9" id="KW-1133">Transmembrane helix</keyword>
<keyword evidence="4 9" id="KW-0812">Transmembrane</keyword>
<dbReference type="Proteomes" id="UP000199310">
    <property type="component" value="Unassembled WGS sequence"/>
</dbReference>
<evidence type="ECO:0000256" key="1">
    <source>
        <dbReference type="ARBA" id="ARBA00004651"/>
    </source>
</evidence>
<feature type="transmembrane region" description="Helical" evidence="9">
    <location>
        <begin position="24"/>
        <end position="50"/>
    </location>
</feature>
<sequence length="593" mass="65617">MKATQKTKSGVARLLEIAGSRKRLLWLSAALTVAHVLLSVVPYVLIYAILKALLTPPADMIQIHTYIRQAVYAVLAAYALLYAAGMASHVAAFNILYELRTQMAEKLGRLPLGFINQYNSGALKKILADDIERIENFIAHSIPDFVKGMTLPLITLIYLFTVDWRLALASCLPIAGLAVFIPLMFNKKRGAVLTNFHRSLESMNAGIVEFVRAMPVIKIFGHTADSFDKYSGAVNRFQDMVLVFIRGSAPAFGIFISFISNASLPVLAVGFYLYFQQGLSTPVLLLFLILGVGYIRPLFALSNLGSQLSVINHGVKRLDEILFSQEQETPGNQTLNNDYSIEFDHVSFGYNPQTDVLRHVSFTVPPGSVTALVGPSGSGKSTAAQLVARFWEVERGYIGIGGQNIREVKPAELMAHISFVFQDSFMFQQSILENIRMGMDKTMVQIVAAAEAAQCHDFIMQLPQGYDTVWGKDGIHLSGGEQQRIQLARAILKDAPILILDEATAFSDPENEYLIQQAVNKLISRKTVIIIAHRLSTITQCNQIVVMDKGMVAGIGRHETLLTECPLYYKMWQAHTRAQSAVLNNKPLNTYAI</sequence>
<dbReference type="InterPro" id="IPR003593">
    <property type="entry name" value="AAA+_ATPase"/>
</dbReference>